<sequence>MGLCASYSSMILRNLPADVMVLKVTKHNHLKPFQSVLCGAPADIISASVTMSLDNAKTLQERAVKHMKNRKCND</sequence>
<name>A0ABD1N8Z8_9FABA</name>
<evidence type="ECO:0000313" key="1">
    <source>
        <dbReference type="EMBL" id="KAL2344453.1"/>
    </source>
</evidence>
<comment type="caution">
    <text evidence="1">The sequence shown here is derived from an EMBL/GenBank/DDBJ whole genome shotgun (WGS) entry which is preliminary data.</text>
</comment>
<evidence type="ECO:0000313" key="2">
    <source>
        <dbReference type="Proteomes" id="UP001603857"/>
    </source>
</evidence>
<dbReference type="Proteomes" id="UP001603857">
    <property type="component" value="Unassembled WGS sequence"/>
</dbReference>
<proteinExistence type="predicted"/>
<gene>
    <name evidence="1" type="ORF">Fmac_005738</name>
</gene>
<organism evidence="1 2">
    <name type="scientific">Flemingia macrophylla</name>
    <dbReference type="NCBI Taxonomy" id="520843"/>
    <lineage>
        <taxon>Eukaryota</taxon>
        <taxon>Viridiplantae</taxon>
        <taxon>Streptophyta</taxon>
        <taxon>Embryophyta</taxon>
        <taxon>Tracheophyta</taxon>
        <taxon>Spermatophyta</taxon>
        <taxon>Magnoliopsida</taxon>
        <taxon>eudicotyledons</taxon>
        <taxon>Gunneridae</taxon>
        <taxon>Pentapetalae</taxon>
        <taxon>rosids</taxon>
        <taxon>fabids</taxon>
        <taxon>Fabales</taxon>
        <taxon>Fabaceae</taxon>
        <taxon>Papilionoideae</taxon>
        <taxon>50 kb inversion clade</taxon>
        <taxon>NPAAA clade</taxon>
        <taxon>indigoferoid/millettioid clade</taxon>
        <taxon>Phaseoleae</taxon>
        <taxon>Flemingia</taxon>
    </lineage>
</organism>
<protein>
    <submittedName>
        <fullName evidence="1">Uncharacterized protein</fullName>
    </submittedName>
</protein>
<reference evidence="1 2" key="1">
    <citation type="submission" date="2024-08" db="EMBL/GenBank/DDBJ databases">
        <title>Insights into the chromosomal genome structure of Flemingia macrophylla.</title>
        <authorList>
            <person name="Ding Y."/>
            <person name="Zhao Y."/>
            <person name="Bi W."/>
            <person name="Wu M."/>
            <person name="Zhao G."/>
            <person name="Gong Y."/>
            <person name="Li W."/>
            <person name="Zhang P."/>
        </authorList>
    </citation>
    <scope>NUCLEOTIDE SEQUENCE [LARGE SCALE GENOMIC DNA]</scope>
    <source>
        <strain evidence="1">DYQJB</strain>
        <tissue evidence="1">Leaf</tissue>
    </source>
</reference>
<dbReference type="EMBL" id="JBGMDY010000002">
    <property type="protein sequence ID" value="KAL2344453.1"/>
    <property type="molecule type" value="Genomic_DNA"/>
</dbReference>
<accession>A0ABD1N8Z8</accession>
<dbReference type="AlphaFoldDB" id="A0ABD1N8Z8"/>
<keyword evidence="2" id="KW-1185">Reference proteome</keyword>